<gene>
    <name evidence="2" type="ORF">EHS19_04985</name>
</gene>
<dbReference type="GO" id="GO:0016740">
    <property type="term" value="F:transferase activity"/>
    <property type="evidence" value="ECO:0007669"/>
    <property type="project" value="UniProtKB-KW"/>
</dbReference>
<accession>A0A5N5RJA9</accession>
<dbReference type="InterPro" id="IPR029044">
    <property type="entry name" value="Nucleotide-diphossugar_trans"/>
</dbReference>
<dbReference type="Pfam" id="PF00535">
    <property type="entry name" value="Glycos_transf_2"/>
    <property type="match status" value="1"/>
</dbReference>
<dbReference type="InterPro" id="IPR001173">
    <property type="entry name" value="Glyco_trans_2-like"/>
</dbReference>
<dbReference type="RefSeq" id="WP_151916682.1">
    <property type="nucleotide sequence ID" value="NZ_RQSP01000012.1"/>
</dbReference>
<reference evidence="2 3" key="1">
    <citation type="journal article" date="2019" name="Int. J. Syst. Evol. Microbiol.">
        <title>Bifidobacterium jacchi sp. nov., isolated from the faeces of a baby common marmoset (Callithrix jacchus).</title>
        <authorList>
            <person name="Modesto M."/>
            <person name="Watanabe K."/>
            <person name="Arita M."/>
            <person name="Satti M."/>
            <person name="Oki K."/>
            <person name="Sciavilla P."/>
            <person name="Patavino C."/>
            <person name="Camma C."/>
            <person name="Michelini S."/>
            <person name="Sgorbati B."/>
            <person name="Mattarelli P."/>
        </authorList>
    </citation>
    <scope>NUCLEOTIDE SEQUENCE [LARGE SCALE GENOMIC DNA]</scope>
    <source>
        <strain evidence="2 3">MRM 9.3</strain>
    </source>
</reference>
<feature type="domain" description="Glycosyltransferase 2-like" evidence="1">
    <location>
        <begin position="6"/>
        <end position="127"/>
    </location>
</feature>
<keyword evidence="2" id="KW-0808">Transferase</keyword>
<dbReference type="SUPFAM" id="SSF53448">
    <property type="entry name" value="Nucleotide-diphospho-sugar transferases"/>
    <property type="match status" value="1"/>
</dbReference>
<sequence>MNDKISLVIPVYNAESSLRRCVSSICVQTYRHLEIIIVDDGSTDGTARLCESLSREDSRVRVIHQRNQGVSAARNAGLDIATGQWIMFVDGDDELLPEACETLMRQVGGSAVDVVLFGYETAQESRERGMTSVDRSMRDMRDLSQEHALDMILSPSGNKGYVWDKLFSAAVLGGPGNAAQETALRFDPDIHFCEDLLFCVQAVMRAKHFGCIEAPLYVYQANPDSATHAISFKTLTLRRAFQRILGIVPDGSRSLARSEYAVLAMELFYWAYETGNEDEIQANGAIVRDNWAAYRKHARLYSRKVRVRMTGLHYLGGVWCRSWAWMKRRLHGVRSVHS</sequence>
<dbReference type="OrthoDB" id="3171021at2"/>
<comment type="caution">
    <text evidence="2">The sequence shown here is derived from an EMBL/GenBank/DDBJ whole genome shotgun (WGS) entry which is preliminary data.</text>
</comment>
<keyword evidence="3" id="KW-1185">Reference proteome</keyword>
<dbReference type="Gene3D" id="3.90.550.10">
    <property type="entry name" value="Spore Coat Polysaccharide Biosynthesis Protein SpsA, Chain A"/>
    <property type="match status" value="1"/>
</dbReference>
<dbReference type="AlphaFoldDB" id="A0A5N5RJA9"/>
<dbReference type="Proteomes" id="UP000326336">
    <property type="component" value="Unassembled WGS sequence"/>
</dbReference>
<name>A0A5N5RJA9_9BIFI</name>
<protein>
    <submittedName>
        <fullName evidence="2">Glycosyltransferase family 2 protein</fullName>
    </submittedName>
</protein>
<evidence type="ECO:0000313" key="2">
    <source>
        <dbReference type="EMBL" id="KAB5607406.1"/>
    </source>
</evidence>
<organism evidence="2 3">
    <name type="scientific">Bifidobacterium jacchi</name>
    <dbReference type="NCBI Taxonomy" id="2490545"/>
    <lineage>
        <taxon>Bacteria</taxon>
        <taxon>Bacillati</taxon>
        <taxon>Actinomycetota</taxon>
        <taxon>Actinomycetes</taxon>
        <taxon>Bifidobacteriales</taxon>
        <taxon>Bifidobacteriaceae</taxon>
        <taxon>Bifidobacterium</taxon>
    </lineage>
</organism>
<dbReference type="PANTHER" id="PTHR43685:SF2">
    <property type="entry name" value="GLYCOSYLTRANSFERASE 2-LIKE DOMAIN-CONTAINING PROTEIN"/>
    <property type="match status" value="1"/>
</dbReference>
<dbReference type="CDD" id="cd00761">
    <property type="entry name" value="Glyco_tranf_GTA_type"/>
    <property type="match status" value="1"/>
</dbReference>
<proteinExistence type="predicted"/>
<evidence type="ECO:0000259" key="1">
    <source>
        <dbReference type="Pfam" id="PF00535"/>
    </source>
</evidence>
<evidence type="ECO:0000313" key="3">
    <source>
        <dbReference type="Proteomes" id="UP000326336"/>
    </source>
</evidence>
<dbReference type="PANTHER" id="PTHR43685">
    <property type="entry name" value="GLYCOSYLTRANSFERASE"/>
    <property type="match status" value="1"/>
</dbReference>
<dbReference type="EMBL" id="RQSP01000012">
    <property type="protein sequence ID" value="KAB5607406.1"/>
    <property type="molecule type" value="Genomic_DNA"/>
</dbReference>
<dbReference type="InterPro" id="IPR050834">
    <property type="entry name" value="Glycosyltransf_2"/>
</dbReference>